<gene>
    <name evidence="1" type="ORF">QJS04_geneDACA010776</name>
</gene>
<evidence type="ECO:0000313" key="2">
    <source>
        <dbReference type="Proteomes" id="UP001179952"/>
    </source>
</evidence>
<organism evidence="1 2">
    <name type="scientific">Acorus gramineus</name>
    <name type="common">Dwarf sweet flag</name>
    <dbReference type="NCBI Taxonomy" id="55184"/>
    <lineage>
        <taxon>Eukaryota</taxon>
        <taxon>Viridiplantae</taxon>
        <taxon>Streptophyta</taxon>
        <taxon>Embryophyta</taxon>
        <taxon>Tracheophyta</taxon>
        <taxon>Spermatophyta</taxon>
        <taxon>Magnoliopsida</taxon>
        <taxon>Liliopsida</taxon>
        <taxon>Acoraceae</taxon>
        <taxon>Acorus</taxon>
    </lineage>
</organism>
<reference evidence="1" key="2">
    <citation type="submission" date="2023-06" db="EMBL/GenBank/DDBJ databases">
        <authorList>
            <person name="Ma L."/>
            <person name="Liu K.-W."/>
            <person name="Li Z."/>
            <person name="Hsiao Y.-Y."/>
            <person name="Qi Y."/>
            <person name="Fu T."/>
            <person name="Tang G."/>
            <person name="Zhang D."/>
            <person name="Sun W.-H."/>
            <person name="Liu D.-K."/>
            <person name="Li Y."/>
            <person name="Chen G.-Z."/>
            <person name="Liu X.-D."/>
            <person name="Liao X.-Y."/>
            <person name="Jiang Y.-T."/>
            <person name="Yu X."/>
            <person name="Hao Y."/>
            <person name="Huang J."/>
            <person name="Zhao X.-W."/>
            <person name="Ke S."/>
            <person name="Chen Y.-Y."/>
            <person name="Wu W.-L."/>
            <person name="Hsu J.-L."/>
            <person name="Lin Y.-F."/>
            <person name="Huang M.-D."/>
            <person name="Li C.-Y."/>
            <person name="Huang L."/>
            <person name="Wang Z.-W."/>
            <person name="Zhao X."/>
            <person name="Zhong W.-Y."/>
            <person name="Peng D.-H."/>
            <person name="Ahmad S."/>
            <person name="Lan S."/>
            <person name="Zhang J.-S."/>
            <person name="Tsai W.-C."/>
            <person name="Van De Peer Y."/>
            <person name="Liu Z.-J."/>
        </authorList>
    </citation>
    <scope>NUCLEOTIDE SEQUENCE</scope>
    <source>
        <strain evidence="1">SCP</strain>
        <tissue evidence="1">Leaves</tissue>
    </source>
</reference>
<keyword evidence="2" id="KW-1185">Reference proteome</keyword>
<protein>
    <submittedName>
        <fullName evidence="1">Uncharacterized protein</fullName>
    </submittedName>
</protein>
<proteinExistence type="predicted"/>
<name>A0AAV9B972_ACOGR</name>
<reference evidence="1" key="1">
    <citation type="journal article" date="2023" name="Nat. Commun.">
        <title>Diploid and tetraploid genomes of Acorus and the evolution of monocots.</title>
        <authorList>
            <person name="Ma L."/>
            <person name="Liu K.W."/>
            <person name="Li Z."/>
            <person name="Hsiao Y.Y."/>
            <person name="Qi Y."/>
            <person name="Fu T."/>
            <person name="Tang G.D."/>
            <person name="Zhang D."/>
            <person name="Sun W.H."/>
            <person name="Liu D.K."/>
            <person name="Li Y."/>
            <person name="Chen G.Z."/>
            <person name="Liu X.D."/>
            <person name="Liao X.Y."/>
            <person name="Jiang Y.T."/>
            <person name="Yu X."/>
            <person name="Hao Y."/>
            <person name="Huang J."/>
            <person name="Zhao X.W."/>
            <person name="Ke S."/>
            <person name="Chen Y.Y."/>
            <person name="Wu W.L."/>
            <person name="Hsu J.L."/>
            <person name="Lin Y.F."/>
            <person name="Huang M.D."/>
            <person name="Li C.Y."/>
            <person name="Huang L."/>
            <person name="Wang Z.W."/>
            <person name="Zhao X."/>
            <person name="Zhong W.Y."/>
            <person name="Peng D.H."/>
            <person name="Ahmad S."/>
            <person name="Lan S."/>
            <person name="Zhang J.S."/>
            <person name="Tsai W.C."/>
            <person name="Van de Peer Y."/>
            <person name="Liu Z.J."/>
        </authorList>
    </citation>
    <scope>NUCLEOTIDE SEQUENCE</scope>
    <source>
        <strain evidence="1">SCP</strain>
    </source>
</reference>
<comment type="caution">
    <text evidence="1">The sequence shown here is derived from an EMBL/GenBank/DDBJ whole genome shotgun (WGS) entry which is preliminary data.</text>
</comment>
<dbReference type="Proteomes" id="UP001179952">
    <property type="component" value="Unassembled WGS sequence"/>
</dbReference>
<sequence>MVPVGCGVVWDGVVFLFLIKYREGIDKWDMDSPMVAARQQQRGRRAATLDRSGGCA</sequence>
<dbReference type="AlphaFoldDB" id="A0AAV9B972"/>
<dbReference type="EMBL" id="JAUJYN010000004">
    <property type="protein sequence ID" value="KAK1272997.1"/>
    <property type="molecule type" value="Genomic_DNA"/>
</dbReference>
<accession>A0AAV9B972</accession>
<evidence type="ECO:0000313" key="1">
    <source>
        <dbReference type="EMBL" id="KAK1272997.1"/>
    </source>
</evidence>